<gene>
    <name evidence="1" type="ORF">J40TS1_32040</name>
</gene>
<reference evidence="1" key="1">
    <citation type="submission" date="2021-03" db="EMBL/GenBank/DDBJ databases">
        <title>Antimicrobial resistance genes in bacteria isolated from Japanese honey, and their potential for conferring macrolide and lincosamide resistance in the American foulbrood pathogen Paenibacillus larvae.</title>
        <authorList>
            <person name="Okamoto M."/>
            <person name="Kumagai M."/>
            <person name="Kanamori H."/>
            <person name="Takamatsu D."/>
        </authorList>
    </citation>
    <scope>NUCLEOTIDE SEQUENCE</scope>
    <source>
        <strain evidence="1">J40TS1</strain>
    </source>
</reference>
<protein>
    <recommendedName>
        <fullName evidence="3">Cyclic lactone autoinducer peptide</fullName>
    </recommendedName>
</protein>
<name>A0A919YQR0_9BACL</name>
<dbReference type="InterPro" id="IPR009229">
    <property type="entry name" value="AgrD"/>
</dbReference>
<dbReference type="RefSeq" id="WP_213517022.1">
    <property type="nucleotide sequence ID" value="NZ_BOSE01000006.1"/>
</dbReference>
<dbReference type="NCBIfam" id="TIGR04223">
    <property type="entry name" value="quorum_AgrD"/>
    <property type="match status" value="1"/>
</dbReference>
<organism evidence="1 2">
    <name type="scientific">Paenibacillus montaniterrae</name>
    <dbReference type="NCBI Taxonomy" id="429341"/>
    <lineage>
        <taxon>Bacteria</taxon>
        <taxon>Bacillati</taxon>
        <taxon>Bacillota</taxon>
        <taxon>Bacilli</taxon>
        <taxon>Bacillales</taxon>
        <taxon>Paenibacillaceae</taxon>
        <taxon>Paenibacillus</taxon>
    </lineage>
</organism>
<evidence type="ECO:0000313" key="2">
    <source>
        <dbReference type="Proteomes" id="UP000683139"/>
    </source>
</evidence>
<evidence type="ECO:0000313" key="1">
    <source>
        <dbReference type="EMBL" id="GIP17562.1"/>
    </source>
</evidence>
<comment type="caution">
    <text evidence="1">The sequence shown here is derived from an EMBL/GenBank/DDBJ whole genome shotgun (WGS) entry which is preliminary data.</text>
</comment>
<evidence type="ECO:0008006" key="3">
    <source>
        <dbReference type="Google" id="ProtNLM"/>
    </source>
</evidence>
<sequence>MNNTKQNQGLLNGMKGMATKFMGNVAMKSGEQALESACLYFSHEPKIPMELLKQSK</sequence>
<dbReference type="AlphaFoldDB" id="A0A919YQR0"/>
<accession>A0A919YQR0</accession>
<keyword evidence="2" id="KW-1185">Reference proteome</keyword>
<dbReference type="EMBL" id="BOSE01000006">
    <property type="protein sequence ID" value="GIP17562.1"/>
    <property type="molecule type" value="Genomic_DNA"/>
</dbReference>
<dbReference type="Proteomes" id="UP000683139">
    <property type="component" value="Unassembled WGS sequence"/>
</dbReference>
<proteinExistence type="predicted"/>